<dbReference type="EMBL" id="KN818346">
    <property type="protein sequence ID" value="KIL58158.1"/>
    <property type="molecule type" value="Genomic_DNA"/>
</dbReference>
<sequence>MAPLFQPALIKSSKISRPAKAHASAETTTIKEDTGDVVVIYLEMNTKISISGYVTEDGDSHQEVYPDIFTGDSSESDESDENYILEGDKGTALINEVDEDETKDAVVWGPFKTKKRVEISSAWCDTAIPHLLVSQSIKKQSESDGNLVLHIHRNGILQTVVKVTRTKVEE</sequence>
<organism evidence="1 2">
    <name type="scientific">Amanita muscaria (strain Koide BX008)</name>
    <dbReference type="NCBI Taxonomy" id="946122"/>
    <lineage>
        <taxon>Eukaryota</taxon>
        <taxon>Fungi</taxon>
        <taxon>Dikarya</taxon>
        <taxon>Basidiomycota</taxon>
        <taxon>Agaricomycotina</taxon>
        <taxon>Agaricomycetes</taxon>
        <taxon>Agaricomycetidae</taxon>
        <taxon>Agaricales</taxon>
        <taxon>Pluteineae</taxon>
        <taxon>Amanitaceae</taxon>
        <taxon>Amanita</taxon>
    </lineage>
</organism>
<keyword evidence="2" id="KW-1185">Reference proteome</keyword>
<evidence type="ECO:0000313" key="2">
    <source>
        <dbReference type="Proteomes" id="UP000054549"/>
    </source>
</evidence>
<dbReference type="Proteomes" id="UP000054549">
    <property type="component" value="Unassembled WGS sequence"/>
</dbReference>
<accession>A0A0C2WPI0</accession>
<dbReference type="AlphaFoldDB" id="A0A0C2WPI0"/>
<dbReference type="HOGENOM" id="CLU_1570216_0_0_1"/>
<name>A0A0C2WPI0_AMAMK</name>
<proteinExistence type="predicted"/>
<gene>
    <name evidence="1" type="ORF">M378DRAFT_27708</name>
</gene>
<protein>
    <submittedName>
        <fullName evidence="1">Uncharacterized protein</fullName>
    </submittedName>
</protein>
<dbReference type="InParanoid" id="A0A0C2WPI0"/>
<reference evidence="1 2" key="1">
    <citation type="submission" date="2014-04" db="EMBL/GenBank/DDBJ databases">
        <title>Evolutionary Origins and Diversification of the Mycorrhizal Mutualists.</title>
        <authorList>
            <consortium name="DOE Joint Genome Institute"/>
            <consortium name="Mycorrhizal Genomics Consortium"/>
            <person name="Kohler A."/>
            <person name="Kuo A."/>
            <person name="Nagy L.G."/>
            <person name="Floudas D."/>
            <person name="Copeland A."/>
            <person name="Barry K.W."/>
            <person name="Cichocki N."/>
            <person name="Veneault-Fourrey C."/>
            <person name="LaButti K."/>
            <person name="Lindquist E.A."/>
            <person name="Lipzen A."/>
            <person name="Lundell T."/>
            <person name="Morin E."/>
            <person name="Murat C."/>
            <person name="Riley R."/>
            <person name="Ohm R."/>
            <person name="Sun H."/>
            <person name="Tunlid A."/>
            <person name="Henrissat B."/>
            <person name="Grigoriev I.V."/>
            <person name="Hibbett D.S."/>
            <person name="Martin F."/>
        </authorList>
    </citation>
    <scope>NUCLEOTIDE SEQUENCE [LARGE SCALE GENOMIC DNA]</scope>
    <source>
        <strain evidence="1 2">Koide BX008</strain>
    </source>
</reference>
<evidence type="ECO:0000313" key="1">
    <source>
        <dbReference type="EMBL" id="KIL58158.1"/>
    </source>
</evidence>